<keyword evidence="5" id="KW-0800">Toxin</keyword>
<dbReference type="InterPro" id="IPR036770">
    <property type="entry name" value="Ankyrin_rpt-contain_sf"/>
</dbReference>
<evidence type="ECO:0000256" key="10">
    <source>
        <dbReference type="SAM" id="MobiDB-lite"/>
    </source>
</evidence>
<feature type="repeat" description="ANK" evidence="9">
    <location>
        <begin position="329"/>
        <end position="349"/>
    </location>
</feature>
<evidence type="ECO:0000256" key="2">
    <source>
        <dbReference type="ARBA" id="ARBA00022483"/>
    </source>
</evidence>
<comment type="subcellular location">
    <subcellularLocation>
        <location evidence="1">Target cell membrane</location>
    </subcellularLocation>
</comment>
<evidence type="ECO:0000256" key="5">
    <source>
        <dbReference type="ARBA" id="ARBA00023028"/>
    </source>
</evidence>
<keyword evidence="2" id="KW-0268">Exocytosis</keyword>
<keyword evidence="6 9" id="KW-0040">ANK repeat</keyword>
<dbReference type="InterPro" id="IPR058889">
    <property type="entry name" value="WHD_SOWAHA-C"/>
</dbReference>
<protein>
    <submittedName>
        <fullName evidence="12">26s proteasome regulatory complex subunit psmd10</fullName>
    </submittedName>
</protein>
<dbReference type="PROSITE" id="PS50088">
    <property type="entry name" value="ANK_REPEAT"/>
    <property type="match status" value="2"/>
</dbReference>
<feature type="region of interest" description="Disordered" evidence="10">
    <location>
        <begin position="167"/>
        <end position="206"/>
    </location>
</feature>
<evidence type="ECO:0000256" key="8">
    <source>
        <dbReference type="ARBA" id="ARBA00038122"/>
    </source>
</evidence>
<keyword evidence="7" id="KW-0472">Membrane</keyword>
<feature type="compositionally biased region" description="Polar residues" evidence="10">
    <location>
        <begin position="412"/>
        <end position="428"/>
    </location>
</feature>
<dbReference type="EMBL" id="GFPF01005526">
    <property type="protein sequence ID" value="MAA16672.1"/>
    <property type="molecule type" value="Transcribed_RNA"/>
</dbReference>
<dbReference type="InterPro" id="IPR002110">
    <property type="entry name" value="Ankyrin_rpt"/>
</dbReference>
<feature type="repeat" description="ANK" evidence="9">
    <location>
        <begin position="363"/>
        <end position="395"/>
    </location>
</feature>
<dbReference type="Pfam" id="PF25877">
    <property type="entry name" value="WHD_SOWAH"/>
    <property type="match status" value="1"/>
</dbReference>
<evidence type="ECO:0000256" key="1">
    <source>
        <dbReference type="ARBA" id="ARBA00004175"/>
    </source>
</evidence>
<feature type="domain" description="SOWAHA-C winged helix-turn-helix" evidence="11">
    <location>
        <begin position="7"/>
        <end position="82"/>
    </location>
</feature>
<dbReference type="Pfam" id="PF12796">
    <property type="entry name" value="Ank_2"/>
    <property type="match status" value="1"/>
</dbReference>
<dbReference type="PANTHER" id="PTHR14491:SF7">
    <property type="entry name" value="SOSONDOWAH, ISOFORM G"/>
    <property type="match status" value="1"/>
</dbReference>
<keyword evidence="3" id="KW-1052">Target cell membrane</keyword>
<dbReference type="GO" id="GO:0000502">
    <property type="term" value="C:proteasome complex"/>
    <property type="evidence" value="ECO:0007669"/>
    <property type="project" value="UniProtKB-KW"/>
</dbReference>
<evidence type="ECO:0000256" key="9">
    <source>
        <dbReference type="PROSITE-ProRule" id="PRU00023"/>
    </source>
</evidence>
<evidence type="ECO:0000256" key="4">
    <source>
        <dbReference type="ARBA" id="ARBA00022737"/>
    </source>
</evidence>
<sequence>MTSIEEFNFELVKQYLIDKGGKVTNPELVKHFRHYLNDPVHKDSIRQKFKDFVNRLACVKEENGTKFLILRNEYFEELHNSRRDLALPSYPSMEEPDNCGGFMSQDQPMEYSSPPPGRTAQPPQWRHYSPDCPRAASECPPLSPIGVSRIHSSPCLLVDDNCYEDVPPPLPQKKHSIGGSPKRPDMPLPPPRGRKNHGRRGSQVEERVRQFSVEKELEGNVGVKKESIQDVAVSPGTVKEKTQIINRMAENCGVPGKPALPSGATGNTASKRRDGPGARTAPDDDTTSVNTLDPRRREWLLRASQTDYHSLVRLLREDPDLYRFEDFTSGYTALHWAAKFGSAEIVKLVAGSYGLNPNVKSHGGYTPLHLAYMFNQYHIAELLRAYGADANARDNSGRKPGQYQRGGVPQPVRTTVVSGSKTTPQPSRSLEKDLGFMRMGSFNSRVKRTAAALTNPFGVQKLKPWGSADSVADGATPCMAPPKSVVKKKKSKKVIDFPSSSSMDSVKSRLSMTPKEESDSDSVYGFPS</sequence>
<keyword evidence="12" id="KW-0647">Proteasome</keyword>
<accession>A0A224YS72</accession>
<evidence type="ECO:0000256" key="3">
    <source>
        <dbReference type="ARBA" id="ARBA00022537"/>
    </source>
</evidence>
<feature type="region of interest" description="Disordered" evidence="10">
    <location>
        <begin position="474"/>
        <end position="528"/>
    </location>
</feature>
<dbReference type="Gene3D" id="1.25.40.20">
    <property type="entry name" value="Ankyrin repeat-containing domain"/>
    <property type="match status" value="1"/>
</dbReference>
<dbReference type="GO" id="GO:0044231">
    <property type="term" value="C:host cell presynaptic membrane"/>
    <property type="evidence" value="ECO:0007669"/>
    <property type="project" value="UniProtKB-KW"/>
</dbReference>
<feature type="region of interest" description="Disordered" evidence="10">
    <location>
        <begin position="251"/>
        <end position="290"/>
    </location>
</feature>
<evidence type="ECO:0000256" key="7">
    <source>
        <dbReference type="ARBA" id="ARBA00023298"/>
    </source>
</evidence>
<feature type="region of interest" description="Disordered" evidence="10">
    <location>
        <begin position="393"/>
        <end position="430"/>
    </location>
</feature>
<feature type="region of interest" description="Disordered" evidence="10">
    <location>
        <begin position="88"/>
        <end position="129"/>
    </location>
</feature>
<keyword evidence="4" id="KW-0677">Repeat</keyword>
<dbReference type="SMART" id="SM00248">
    <property type="entry name" value="ANK"/>
    <property type="match status" value="2"/>
</dbReference>
<dbReference type="GO" id="GO:0044218">
    <property type="term" value="C:other organism cell membrane"/>
    <property type="evidence" value="ECO:0007669"/>
    <property type="project" value="UniProtKB-KW"/>
</dbReference>
<organism evidence="12">
    <name type="scientific">Rhipicephalus zambeziensis</name>
    <dbReference type="NCBI Taxonomy" id="60191"/>
    <lineage>
        <taxon>Eukaryota</taxon>
        <taxon>Metazoa</taxon>
        <taxon>Ecdysozoa</taxon>
        <taxon>Arthropoda</taxon>
        <taxon>Chelicerata</taxon>
        <taxon>Arachnida</taxon>
        <taxon>Acari</taxon>
        <taxon>Parasitiformes</taxon>
        <taxon>Ixodida</taxon>
        <taxon>Ixodoidea</taxon>
        <taxon>Ixodidae</taxon>
        <taxon>Rhipicephalinae</taxon>
        <taxon>Rhipicephalus</taxon>
        <taxon>Rhipicephalus</taxon>
    </lineage>
</organism>
<dbReference type="PROSITE" id="PS50297">
    <property type="entry name" value="ANK_REP_REGION"/>
    <property type="match status" value="2"/>
</dbReference>
<keyword evidence="5" id="KW-0528">Neurotoxin</keyword>
<keyword evidence="7" id="KW-1053">Target membrane</keyword>
<evidence type="ECO:0000259" key="11">
    <source>
        <dbReference type="Pfam" id="PF25877"/>
    </source>
</evidence>
<dbReference type="PANTHER" id="PTHR14491">
    <property type="entry name" value="SOSONDOWAH, ISOFORM G"/>
    <property type="match status" value="1"/>
</dbReference>
<feature type="compositionally biased region" description="Polar residues" evidence="10">
    <location>
        <begin position="498"/>
        <end position="511"/>
    </location>
</feature>
<evidence type="ECO:0000313" key="12">
    <source>
        <dbReference type="EMBL" id="MAA16672.1"/>
    </source>
</evidence>
<comment type="similarity">
    <text evidence="8">Belongs to the SOWAH family.</text>
</comment>
<dbReference type="SUPFAM" id="SSF48403">
    <property type="entry name" value="Ankyrin repeat"/>
    <property type="match status" value="1"/>
</dbReference>
<evidence type="ECO:0000256" key="6">
    <source>
        <dbReference type="ARBA" id="ARBA00023043"/>
    </source>
</evidence>
<dbReference type="AlphaFoldDB" id="A0A224YS72"/>
<proteinExistence type="inferred from homology"/>
<reference evidence="12" key="1">
    <citation type="journal article" date="2017" name="Parasit. Vectors">
        <title>Sialotranscriptomics of Rhipicephalus zambeziensis reveals intricate expression profiles of secretory proteins and suggests tight temporal transcriptional regulation during blood-feeding.</title>
        <authorList>
            <person name="de Castro M.H."/>
            <person name="de Klerk D."/>
            <person name="Pienaar R."/>
            <person name="Rees D.J.G."/>
            <person name="Mans B.J."/>
        </authorList>
    </citation>
    <scope>NUCLEOTIDE SEQUENCE</scope>
    <source>
        <tissue evidence="12">Salivary glands</tissue>
    </source>
</reference>
<keyword evidence="5" id="KW-0638">Presynaptic neurotoxin</keyword>
<dbReference type="PRINTS" id="PR01415">
    <property type="entry name" value="ANKYRIN"/>
</dbReference>
<dbReference type="GO" id="GO:0006887">
    <property type="term" value="P:exocytosis"/>
    <property type="evidence" value="ECO:0007669"/>
    <property type="project" value="UniProtKB-KW"/>
</dbReference>
<name>A0A224YS72_9ACAR</name>